<feature type="transmembrane region" description="Helical" evidence="5">
    <location>
        <begin position="199"/>
        <end position="220"/>
    </location>
</feature>
<dbReference type="InterPro" id="IPR005828">
    <property type="entry name" value="MFS_sugar_transport-like"/>
</dbReference>
<keyword evidence="2 5" id="KW-0812">Transmembrane</keyword>
<feature type="transmembrane region" description="Helical" evidence="5">
    <location>
        <begin position="232"/>
        <end position="252"/>
    </location>
</feature>
<evidence type="ECO:0000313" key="8">
    <source>
        <dbReference type="Proteomes" id="UP000694406"/>
    </source>
</evidence>
<keyword evidence="4 5" id="KW-0472">Membrane</keyword>
<feature type="transmembrane region" description="Helical" evidence="5">
    <location>
        <begin position="16"/>
        <end position="37"/>
    </location>
</feature>
<evidence type="ECO:0000256" key="3">
    <source>
        <dbReference type="ARBA" id="ARBA00022989"/>
    </source>
</evidence>
<keyword evidence="3 5" id="KW-1133">Transmembrane helix</keyword>
<evidence type="ECO:0000256" key="2">
    <source>
        <dbReference type="ARBA" id="ARBA00022692"/>
    </source>
</evidence>
<feature type="transmembrane region" description="Helical" evidence="5">
    <location>
        <begin position="259"/>
        <end position="277"/>
    </location>
</feature>
<evidence type="ECO:0000256" key="1">
    <source>
        <dbReference type="ARBA" id="ARBA00004141"/>
    </source>
</evidence>
<organism evidence="7 8">
    <name type="scientific">Laticauda laticaudata</name>
    <name type="common">Blue-ringed sea krait</name>
    <name type="synonym">Blue-lipped sea krait</name>
    <dbReference type="NCBI Taxonomy" id="8630"/>
    <lineage>
        <taxon>Eukaryota</taxon>
        <taxon>Metazoa</taxon>
        <taxon>Chordata</taxon>
        <taxon>Craniata</taxon>
        <taxon>Vertebrata</taxon>
        <taxon>Euteleostomi</taxon>
        <taxon>Lepidosauria</taxon>
        <taxon>Squamata</taxon>
        <taxon>Bifurcata</taxon>
        <taxon>Unidentata</taxon>
        <taxon>Episquamata</taxon>
        <taxon>Toxicofera</taxon>
        <taxon>Serpentes</taxon>
        <taxon>Colubroidea</taxon>
        <taxon>Elapidae</taxon>
        <taxon>Laticaudinae</taxon>
        <taxon>Laticauda</taxon>
    </lineage>
</organism>
<dbReference type="PANTHER" id="PTHR24064">
    <property type="entry name" value="SOLUTE CARRIER FAMILY 22 MEMBER"/>
    <property type="match status" value="1"/>
</dbReference>
<dbReference type="Ensembl" id="ENSLLTT00000012828.1">
    <property type="protein sequence ID" value="ENSLLTP00000012352.1"/>
    <property type="gene ID" value="ENSLLTG00000009064.1"/>
</dbReference>
<dbReference type="SUPFAM" id="SSF103473">
    <property type="entry name" value="MFS general substrate transporter"/>
    <property type="match status" value="1"/>
</dbReference>
<dbReference type="Gene3D" id="1.20.1250.20">
    <property type="entry name" value="MFS general substrate transporter like domains"/>
    <property type="match status" value="2"/>
</dbReference>
<comment type="subcellular location">
    <subcellularLocation>
        <location evidence="1">Membrane</location>
        <topology evidence="1">Multi-pass membrane protein</topology>
    </subcellularLocation>
</comment>
<proteinExistence type="predicted"/>
<keyword evidence="8" id="KW-1185">Reference proteome</keyword>
<feature type="transmembrane region" description="Helical" evidence="5">
    <location>
        <begin position="454"/>
        <end position="471"/>
    </location>
</feature>
<evidence type="ECO:0000259" key="6">
    <source>
        <dbReference type="PROSITE" id="PS50850"/>
    </source>
</evidence>
<dbReference type="GO" id="GO:0022857">
    <property type="term" value="F:transmembrane transporter activity"/>
    <property type="evidence" value="ECO:0007669"/>
    <property type="project" value="InterPro"/>
</dbReference>
<dbReference type="GeneTree" id="ENSGT00940000154901"/>
<reference evidence="7" key="2">
    <citation type="submission" date="2025-09" db="UniProtKB">
        <authorList>
            <consortium name="Ensembl"/>
        </authorList>
    </citation>
    <scope>IDENTIFICATION</scope>
</reference>
<dbReference type="PROSITE" id="PS50850">
    <property type="entry name" value="MFS"/>
    <property type="match status" value="1"/>
</dbReference>
<feature type="domain" description="Major facilitator superfamily (MFS) profile" evidence="6">
    <location>
        <begin position="27"/>
        <end position="476"/>
    </location>
</feature>
<sequence length="506" mass="55621">MAFAELLDQVGGMGHFQVLNVALLCFPMLLMAAHNLLQNFTAAVPGHHCRVALNKACANGNATGNRDCRALLRVFVPQDGAWRPEKCWRFVTPQWQLLEFNATGREPTEAEQEPCLDGWTYEGSVFTSTIVTEWDLVCNFRSLQQLAQSIYMAGVLVGGIIFGSLSDKFGRKSLLLWSCFQMAVSGSCTALVPSFSTYCVLRFLTGMAVSGVGLNCVSLSVEWTPMHSRATVSMVTGYSYSIGQFILAGMAYVIRDWRWLQLAVSLPYFAIFLYGWWFRESARWYATAGKLDQALKELQKVAQMNGKKDCQEKFSTSFAYYGLAMDLQNFGVSVYLIQVIFGAVDIPAKLVAFLVISYSGRRIAQALSLILAGLSIAGNIFVSHDMQILRTIFAVFGKGCLGASFNCVFLYTGELYPTMIRQTGMGFGNTMARVGGIVAPLVRMTSEYLPSLPLVIYAMAPIISGMAACFLPETLNVPLPDTIEDVETRSVVIGTCCNSLSPGDWP</sequence>
<dbReference type="Proteomes" id="UP000694406">
    <property type="component" value="Unplaced"/>
</dbReference>
<feature type="transmembrane region" description="Helical" evidence="5">
    <location>
        <begin position="335"/>
        <end position="356"/>
    </location>
</feature>
<evidence type="ECO:0000313" key="7">
    <source>
        <dbReference type="Ensembl" id="ENSLLTP00000012352.1"/>
    </source>
</evidence>
<dbReference type="GO" id="GO:0016020">
    <property type="term" value="C:membrane"/>
    <property type="evidence" value="ECO:0007669"/>
    <property type="project" value="UniProtKB-SubCell"/>
</dbReference>
<reference evidence="7" key="1">
    <citation type="submission" date="2025-08" db="UniProtKB">
        <authorList>
            <consortium name="Ensembl"/>
        </authorList>
    </citation>
    <scope>IDENTIFICATION</scope>
</reference>
<accession>A0A8C5S746</accession>
<dbReference type="InterPro" id="IPR020846">
    <property type="entry name" value="MFS_dom"/>
</dbReference>
<feature type="transmembrane region" description="Helical" evidence="5">
    <location>
        <begin position="388"/>
        <end position="411"/>
    </location>
</feature>
<protein>
    <recommendedName>
        <fullName evidence="6">Major facilitator superfamily (MFS) profile domain-containing protein</fullName>
    </recommendedName>
</protein>
<dbReference type="AlphaFoldDB" id="A0A8C5S746"/>
<dbReference type="FunFam" id="1.20.1250.20:FF:000023">
    <property type="entry name" value="Solute carrier family 22 member 6"/>
    <property type="match status" value="2"/>
</dbReference>
<dbReference type="Pfam" id="PF00083">
    <property type="entry name" value="Sugar_tr"/>
    <property type="match status" value="1"/>
</dbReference>
<feature type="transmembrane region" description="Helical" evidence="5">
    <location>
        <begin position="146"/>
        <end position="162"/>
    </location>
</feature>
<dbReference type="InterPro" id="IPR036259">
    <property type="entry name" value="MFS_trans_sf"/>
</dbReference>
<feature type="transmembrane region" description="Helical" evidence="5">
    <location>
        <begin position="174"/>
        <end position="192"/>
    </location>
</feature>
<feature type="transmembrane region" description="Helical" evidence="5">
    <location>
        <begin position="363"/>
        <end position="382"/>
    </location>
</feature>
<name>A0A8C5S746_LATLA</name>
<evidence type="ECO:0000256" key="5">
    <source>
        <dbReference type="SAM" id="Phobius"/>
    </source>
</evidence>
<evidence type="ECO:0000256" key="4">
    <source>
        <dbReference type="ARBA" id="ARBA00023136"/>
    </source>
</evidence>